<protein>
    <submittedName>
        <fullName evidence="1">(northern house mosquito) hypothetical protein</fullName>
    </submittedName>
</protein>
<proteinExistence type="predicted"/>
<sequence length="162" mass="18287">MSRNFRKGALSSLLPNNHIAHRSTDLVTARSITITHTYKSHKYIHKKHPYRLISILKISAERSTTVSLSPFMAPHHLLGFTFSLTVFSSYRSEPRGRPGEGPQRANPELEKITKFQKAKICPKSGTRQIKSPKMITIALKRSAAQLQARTHSHNTQTKKTSC</sequence>
<dbReference type="EMBL" id="HBUE01272103">
    <property type="protein sequence ID" value="CAG6564450.1"/>
    <property type="molecule type" value="Transcribed_RNA"/>
</dbReference>
<dbReference type="EMBL" id="HBUE01166784">
    <property type="protein sequence ID" value="CAG6512983.1"/>
    <property type="molecule type" value="Transcribed_RNA"/>
</dbReference>
<evidence type="ECO:0000313" key="1">
    <source>
        <dbReference type="EMBL" id="CAG6564450.1"/>
    </source>
</evidence>
<organism evidence="1">
    <name type="scientific">Culex pipiens</name>
    <name type="common">House mosquito</name>
    <dbReference type="NCBI Taxonomy" id="7175"/>
    <lineage>
        <taxon>Eukaryota</taxon>
        <taxon>Metazoa</taxon>
        <taxon>Ecdysozoa</taxon>
        <taxon>Arthropoda</taxon>
        <taxon>Hexapoda</taxon>
        <taxon>Insecta</taxon>
        <taxon>Pterygota</taxon>
        <taxon>Neoptera</taxon>
        <taxon>Endopterygota</taxon>
        <taxon>Diptera</taxon>
        <taxon>Nematocera</taxon>
        <taxon>Culicoidea</taxon>
        <taxon>Culicidae</taxon>
        <taxon>Culicinae</taxon>
        <taxon>Culicini</taxon>
        <taxon>Culex</taxon>
        <taxon>Culex</taxon>
    </lineage>
</organism>
<accession>A0A8D8J143</accession>
<name>A0A8D8J143_CULPI</name>
<reference evidence="1" key="1">
    <citation type="submission" date="2021-05" db="EMBL/GenBank/DDBJ databases">
        <authorList>
            <person name="Alioto T."/>
            <person name="Alioto T."/>
            <person name="Gomez Garrido J."/>
        </authorList>
    </citation>
    <scope>NUCLEOTIDE SEQUENCE</scope>
</reference>
<dbReference type="AlphaFoldDB" id="A0A8D8J143"/>